<accession>A0A5M8PRV8</accession>
<feature type="region of interest" description="Disordered" evidence="4">
    <location>
        <begin position="137"/>
        <end position="232"/>
    </location>
</feature>
<dbReference type="PANTHER" id="PTHR14396">
    <property type="entry name" value="CLASPIN"/>
    <property type="match status" value="1"/>
</dbReference>
<feature type="compositionally biased region" description="Basic and acidic residues" evidence="4">
    <location>
        <begin position="438"/>
        <end position="448"/>
    </location>
</feature>
<gene>
    <name evidence="6" type="ORF">FRX48_04966</name>
</gene>
<dbReference type="InterPro" id="IPR024146">
    <property type="entry name" value="Claspin"/>
</dbReference>
<evidence type="ECO:0000259" key="5">
    <source>
        <dbReference type="Pfam" id="PF09444"/>
    </source>
</evidence>
<feature type="compositionally biased region" description="Acidic residues" evidence="4">
    <location>
        <begin position="991"/>
        <end position="1000"/>
    </location>
</feature>
<feature type="region of interest" description="Disordered" evidence="4">
    <location>
        <begin position="538"/>
        <end position="749"/>
    </location>
</feature>
<sequence length="1375" mass="151667">MSAPSTPSRVHLDRLSAASTPSEHQGMSPMQLTPRSKVKAMLAALDDADLDVPVSSSQQRAGIDSNSPVPKGHETDKFHHDESVPDTPRASDCDDVRCAPRGRLAARLLGQKDPIQVEEAGGEVRLGDAYNRIKKQLLLKDKGERKVPEPSVSVVNGSSEDEDGSEGVATPRRRRPAIVDSDSSQSPRRSRTRTSSRVSSPGLFISPRTRSPSISMRQATNCGASDDDLPADPLANTKLLALVIRRREERQREQATKARKRSERQAQRQTLSNRKPVRHATATMGLSEGDSEDDAVGERKLTQQARPTRKASKKALEDMNRETQRMSRNMQLAHQAKTKKKITKESLFARFNFRIGTDPTISAGHAIKIPTASSPLYSSDAARQPDNDTPPTSPASLGELSQPESRIMVCNTSAERVAADMDEELPSMKETTSQPIGRLEKGKTKPTEDPAEVVSNQRKSKDVNFVHPASHVRIPQRLASSKSLDDDADTDSDLEIIPDPKKPRRISNMFDRLPAQSKTEGRSLQTLYALAHLASPSKQRVKARASITPAELGASLQQRARQQAAQERAEKLQELKDRGIVVQTAEERERDQAEVEDLLAKARREGDEILKKEKDAAKRERHENGDVDGLGDSSEEDEEYQDDKADERLEEISGSEEEDMDEGGEEDVDFDEVEDGQVEDDDEVGGVVVDVAESGFGDQEADMHDDGSDQEEDEPGPKVVQNKRRSKATRVIYDEDDEDSGSSGENAPAIMPEAARNPLIAGLSVLNEAPMGLTQAFAATMADTQPQSFNKNEIYDSLNQEQDSLSFLGPVPDPDFPMLHLDADQELIADSQGGNAQNVTQATSAMQEIDIHYSQSQVRYDTVNDMEVLPTATQYSDIPDPTQDVGFGMSSPIAGRFLSAPPSTVDTVLLSGVPRHESPAVKRKGRLRRRMETVPVLSDVDEEDAPSEHADHEFEISANVFDVMKNAARKSMPAQDIFDRKKSDAKGMVEEQAEESEDEYAGLGGASDDESAAEEDEEVRQMIDEGDVKVDERHIAAFYADKERARDEKAVEKLFKDINSGLLRRKRGAEFDLSDSDDDVEARRRMKRREFAKMRKALLEDGNISKIAENPKKLAFLRAIEDREQGEDLDFLDQPEDSSQMVPDSQDAETQPQRAISESANVKHKRPLQASIPDAANRPPAPQRRVQNSKKPSTLAEIRESVSFLIEEPDAIPPQPDLESSDDGEDGQEQPETENAREPFASRRRTNPVIDRITLKRAESAGTTTHNTRLAFHDPTSGAAPTGFRVPSLLRRATTQITDNHGVTTASTERAAGGSEKGDFIKRGGTKKSSINYHARETARSKVLREAERRRNEGRMRAAGSREGILGRLGAGKFE</sequence>
<dbReference type="GO" id="GO:0010997">
    <property type="term" value="F:anaphase-promoting complex binding"/>
    <property type="evidence" value="ECO:0007669"/>
    <property type="project" value="TreeGrafter"/>
</dbReference>
<organism evidence="6 7">
    <name type="scientific">Lasallia pustulata</name>
    <dbReference type="NCBI Taxonomy" id="136370"/>
    <lineage>
        <taxon>Eukaryota</taxon>
        <taxon>Fungi</taxon>
        <taxon>Dikarya</taxon>
        <taxon>Ascomycota</taxon>
        <taxon>Pezizomycotina</taxon>
        <taxon>Lecanoromycetes</taxon>
        <taxon>OSLEUM clade</taxon>
        <taxon>Umbilicariomycetidae</taxon>
        <taxon>Umbilicariales</taxon>
        <taxon>Umbilicariaceae</taxon>
        <taxon>Lasallia</taxon>
    </lineage>
</organism>
<dbReference type="PANTHER" id="PTHR14396:SF10">
    <property type="entry name" value="CLASPIN"/>
    <property type="match status" value="1"/>
</dbReference>
<feature type="compositionally biased region" description="Polar residues" evidence="4">
    <location>
        <begin position="54"/>
        <end position="68"/>
    </location>
</feature>
<feature type="region of interest" description="Disordered" evidence="4">
    <location>
        <begin position="50"/>
        <end position="95"/>
    </location>
</feature>
<dbReference type="EMBL" id="VXIT01000007">
    <property type="protein sequence ID" value="KAA6411685.1"/>
    <property type="molecule type" value="Genomic_DNA"/>
</dbReference>
<feature type="compositionally biased region" description="Basic and acidic residues" evidence="4">
    <location>
        <begin position="642"/>
        <end position="651"/>
    </location>
</feature>
<comment type="subcellular location">
    <subcellularLocation>
        <location evidence="1">Nucleus</location>
    </subcellularLocation>
</comment>
<feature type="compositionally biased region" description="Low complexity" evidence="4">
    <location>
        <begin position="556"/>
        <end position="566"/>
    </location>
</feature>
<feature type="compositionally biased region" description="Low complexity" evidence="4">
    <location>
        <begin position="685"/>
        <end position="695"/>
    </location>
</feature>
<feature type="region of interest" description="Disordered" evidence="4">
    <location>
        <begin position="1"/>
        <end position="35"/>
    </location>
</feature>
<keyword evidence="3" id="KW-0539">Nucleus</keyword>
<feature type="compositionally biased region" description="Acidic residues" evidence="4">
    <location>
        <begin position="1219"/>
        <end position="1232"/>
    </location>
</feature>
<feature type="compositionally biased region" description="Basic and acidic residues" evidence="4">
    <location>
        <begin position="138"/>
        <end position="148"/>
    </location>
</feature>
<feature type="compositionally biased region" description="Polar residues" evidence="4">
    <location>
        <begin position="208"/>
        <end position="223"/>
    </location>
</feature>
<feature type="region of interest" description="Disordered" evidence="4">
    <location>
        <begin position="250"/>
        <end position="323"/>
    </location>
</feature>
<evidence type="ECO:0000256" key="4">
    <source>
        <dbReference type="SAM" id="MobiDB-lite"/>
    </source>
</evidence>
<dbReference type="GO" id="GO:0005634">
    <property type="term" value="C:nucleus"/>
    <property type="evidence" value="ECO:0007669"/>
    <property type="project" value="UniProtKB-SubCell"/>
</dbReference>
<reference evidence="6 7" key="1">
    <citation type="submission" date="2019-09" db="EMBL/GenBank/DDBJ databases">
        <title>The hologenome of the rock-dwelling lichen Lasallia pustulata.</title>
        <authorList>
            <person name="Greshake Tzovaras B."/>
            <person name="Segers F."/>
            <person name="Bicker A."/>
            <person name="Dal Grande F."/>
            <person name="Otte J."/>
            <person name="Hankeln T."/>
            <person name="Schmitt I."/>
            <person name="Ebersberger I."/>
        </authorList>
    </citation>
    <scope>NUCLEOTIDE SEQUENCE [LARGE SCALE GENOMIC DNA]</scope>
    <source>
        <strain evidence="6">A1-1</strain>
    </source>
</reference>
<feature type="region of interest" description="Disordered" evidence="4">
    <location>
        <begin position="420"/>
        <end position="458"/>
    </location>
</feature>
<keyword evidence="2" id="KW-0597">Phosphoprotein</keyword>
<feature type="compositionally biased region" description="Basic and acidic residues" evidence="4">
    <location>
        <begin position="979"/>
        <end position="989"/>
    </location>
</feature>
<feature type="compositionally biased region" description="Basic and acidic residues" evidence="4">
    <location>
        <begin position="71"/>
        <end position="95"/>
    </location>
</feature>
<dbReference type="GO" id="GO:0007095">
    <property type="term" value="P:mitotic G2 DNA damage checkpoint signaling"/>
    <property type="evidence" value="ECO:0007669"/>
    <property type="project" value="TreeGrafter"/>
</dbReference>
<evidence type="ECO:0000313" key="7">
    <source>
        <dbReference type="Proteomes" id="UP000324767"/>
    </source>
</evidence>
<dbReference type="Pfam" id="PF09444">
    <property type="entry name" value="MRC1"/>
    <property type="match status" value="1"/>
</dbReference>
<feature type="compositionally biased region" description="Acidic residues" evidence="4">
    <location>
        <begin position="1126"/>
        <end position="1136"/>
    </location>
</feature>
<feature type="compositionally biased region" description="Polar residues" evidence="4">
    <location>
        <begin position="1137"/>
        <end position="1160"/>
    </location>
</feature>
<dbReference type="OrthoDB" id="2130597at2759"/>
<dbReference type="Proteomes" id="UP000324767">
    <property type="component" value="Unassembled WGS sequence"/>
</dbReference>
<dbReference type="GO" id="GO:0033314">
    <property type="term" value="P:mitotic DNA replication checkpoint signaling"/>
    <property type="evidence" value="ECO:0007669"/>
    <property type="project" value="TreeGrafter"/>
</dbReference>
<evidence type="ECO:0000256" key="3">
    <source>
        <dbReference type="ARBA" id="ARBA00023242"/>
    </source>
</evidence>
<feature type="compositionally biased region" description="Basic and acidic residues" evidence="4">
    <location>
        <begin position="314"/>
        <end position="323"/>
    </location>
</feature>
<name>A0A5M8PRV8_9LECA</name>
<feature type="compositionally biased region" description="Basic and acidic residues" evidence="4">
    <location>
        <begin position="567"/>
        <end position="625"/>
    </location>
</feature>
<comment type="caution">
    <text evidence="6">The sequence shown here is derived from an EMBL/GenBank/DDBJ whole genome shotgun (WGS) entry which is preliminary data.</text>
</comment>
<feature type="compositionally biased region" description="Polar residues" evidence="4">
    <location>
        <begin position="1298"/>
        <end position="1308"/>
    </location>
</feature>
<feature type="domain" description="DNA replication checkpoint mediator MRC1" evidence="5">
    <location>
        <begin position="981"/>
        <end position="1118"/>
    </location>
</feature>
<feature type="region of interest" description="Disordered" evidence="4">
    <location>
        <begin position="1126"/>
        <end position="1283"/>
    </location>
</feature>
<proteinExistence type="predicted"/>
<feature type="region of interest" description="Disordered" evidence="4">
    <location>
        <begin position="979"/>
        <end position="1019"/>
    </location>
</feature>
<feature type="compositionally biased region" description="Acidic residues" evidence="4">
    <location>
        <begin position="1007"/>
        <end position="1018"/>
    </location>
</feature>
<dbReference type="InterPro" id="IPR018564">
    <property type="entry name" value="Repl_chkpnt_MRC1_dom"/>
</dbReference>
<evidence type="ECO:0000256" key="1">
    <source>
        <dbReference type="ARBA" id="ARBA00004123"/>
    </source>
</evidence>
<protein>
    <recommendedName>
        <fullName evidence="5">DNA replication checkpoint mediator MRC1 domain-containing protein</fullName>
    </recommendedName>
</protein>
<evidence type="ECO:0000256" key="2">
    <source>
        <dbReference type="ARBA" id="ARBA00022553"/>
    </source>
</evidence>
<feature type="compositionally biased region" description="Polar residues" evidence="4">
    <location>
        <begin position="17"/>
        <end position="34"/>
    </location>
</feature>
<evidence type="ECO:0000313" key="6">
    <source>
        <dbReference type="EMBL" id="KAA6411685.1"/>
    </source>
</evidence>
<feature type="compositionally biased region" description="Acidic residues" evidence="4">
    <location>
        <begin position="486"/>
        <end position="496"/>
    </location>
</feature>
<feature type="region of interest" description="Disordered" evidence="4">
    <location>
        <begin position="375"/>
        <end position="406"/>
    </location>
</feature>
<feature type="compositionally biased region" description="Basic and acidic residues" evidence="4">
    <location>
        <begin position="1334"/>
        <end position="1356"/>
    </location>
</feature>
<feature type="region of interest" description="Disordered" evidence="4">
    <location>
        <begin position="1298"/>
        <end position="1375"/>
    </location>
</feature>
<feature type="compositionally biased region" description="Acidic residues" evidence="4">
    <location>
        <begin position="653"/>
        <end position="684"/>
    </location>
</feature>
<feature type="region of interest" description="Disordered" evidence="4">
    <location>
        <begin position="474"/>
        <end position="506"/>
    </location>
</feature>